<protein>
    <recommendedName>
        <fullName evidence="2">HNH nuclease domain-containing protein</fullName>
    </recommendedName>
</protein>
<evidence type="ECO:0000313" key="1">
    <source>
        <dbReference type="EMBL" id="KKM82012.1"/>
    </source>
</evidence>
<comment type="caution">
    <text evidence="1">The sequence shown here is derived from an EMBL/GenBank/DDBJ whole genome shotgun (WGS) entry which is preliminary data.</text>
</comment>
<evidence type="ECO:0008006" key="2">
    <source>
        <dbReference type="Google" id="ProtNLM"/>
    </source>
</evidence>
<name>A0A0F9NL30_9ZZZZ</name>
<dbReference type="CDD" id="cd00085">
    <property type="entry name" value="HNHc"/>
    <property type="match status" value="1"/>
</dbReference>
<dbReference type="EMBL" id="LAZR01007928">
    <property type="protein sequence ID" value="KKM82012.1"/>
    <property type="molecule type" value="Genomic_DNA"/>
</dbReference>
<dbReference type="InterPro" id="IPR003615">
    <property type="entry name" value="HNH_nuc"/>
</dbReference>
<gene>
    <name evidence="1" type="ORF">LCGC14_1323870</name>
</gene>
<dbReference type="Gene3D" id="1.10.30.50">
    <property type="match status" value="1"/>
</dbReference>
<accession>A0A0F9NL30</accession>
<sequence length="138" mass="16559">MTLAEYYPPELRMGKKCLYNHGKQVKKYGGFRDFCQLDFYTLLEAQSRRCAMCRVSFSREIPVTLDLVKPLGRGGDFTRDNAWILCQECHHEKDARPKRRDRKNWRDYPWYQTCNARKQLQETLDLFSKKREDAHECN</sequence>
<dbReference type="AlphaFoldDB" id="A0A0F9NL30"/>
<proteinExistence type="predicted"/>
<organism evidence="1">
    <name type="scientific">marine sediment metagenome</name>
    <dbReference type="NCBI Taxonomy" id="412755"/>
    <lineage>
        <taxon>unclassified sequences</taxon>
        <taxon>metagenomes</taxon>
        <taxon>ecological metagenomes</taxon>
    </lineage>
</organism>
<reference evidence="1" key="1">
    <citation type="journal article" date="2015" name="Nature">
        <title>Complex archaea that bridge the gap between prokaryotes and eukaryotes.</title>
        <authorList>
            <person name="Spang A."/>
            <person name="Saw J.H."/>
            <person name="Jorgensen S.L."/>
            <person name="Zaremba-Niedzwiedzka K."/>
            <person name="Martijn J."/>
            <person name="Lind A.E."/>
            <person name="van Eijk R."/>
            <person name="Schleper C."/>
            <person name="Guy L."/>
            <person name="Ettema T.J."/>
        </authorList>
    </citation>
    <scope>NUCLEOTIDE SEQUENCE</scope>
</reference>